<accession>A0A2Z4J9L5</accession>
<reference evidence="3 4" key="1">
    <citation type="journal article" date="2019" name="Int. J. Syst. Evol. Microbiol.">
        <title>Streptomyces cadmiisoli sp. nov., a novel actinomycete isolated from cadmium-contaminated soil.</title>
        <authorList>
            <person name="Li K."/>
            <person name="Tang X."/>
            <person name="Zhao J."/>
            <person name="Guo Y."/>
            <person name="Tang Y."/>
            <person name="Gao J."/>
        </authorList>
    </citation>
    <scope>NUCLEOTIDE SEQUENCE [LARGE SCALE GENOMIC DNA]</scope>
    <source>
        <strain evidence="3 4">ZFG47</strain>
    </source>
</reference>
<dbReference type="InterPro" id="IPR028939">
    <property type="entry name" value="P5C_Rdtase_cat_N"/>
</dbReference>
<keyword evidence="1" id="KW-0560">Oxidoreductase</keyword>
<dbReference type="InterPro" id="IPR036291">
    <property type="entry name" value="NAD(P)-bd_dom_sf"/>
</dbReference>
<dbReference type="PANTHER" id="PTHR14239">
    <property type="entry name" value="DUDULIN-RELATED"/>
    <property type="match status" value="1"/>
</dbReference>
<dbReference type="Gene3D" id="3.40.50.720">
    <property type="entry name" value="NAD(P)-binding Rossmann-like Domain"/>
    <property type="match status" value="1"/>
</dbReference>
<dbReference type="Pfam" id="PF03807">
    <property type="entry name" value="F420_oxidored"/>
    <property type="match status" value="1"/>
</dbReference>
<gene>
    <name evidence="3" type="ORF">DN051_38170</name>
</gene>
<sequence>MVVHIAIIGAGNVGTALSRAAVAAGHSVSVSATDRHKAVASAAESGARAAENNLDAVSEADIVVLAVPGGAATAVADELAPVLHGKIVVDLTNPLNATFTDLDIEETSAAQTLQRHLPGVPVVKAFNTILAGRLSSPTEQGITFSGFYAGDDAEAKKTVSELLASLGFQPIDAGGLRMARALEEMALLNISLNASQGWPWQSGWALIGPTGRA</sequence>
<dbReference type="PANTHER" id="PTHR14239:SF10">
    <property type="entry name" value="REDUCTASE"/>
    <property type="match status" value="1"/>
</dbReference>
<name>A0A2Z4J9L5_9ACTN</name>
<dbReference type="EMBL" id="CP030073">
    <property type="protein sequence ID" value="AWW41749.1"/>
    <property type="molecule type" value="Genomic_DNA"/>
</dbReference>
<feature type="domain" description="Pyrroline-5-carboxylate reductase catalytic N-terminal" evidence="2">
    <location>
        <begin position="5"/>
        <end position="94"/>
    </location>
</feature>
<proteinExistence type="predicted"/>
<evidence type="ECO:0000313" key="3">
    <source>
        <dbReference type="EMBL" id="AWW41749.1"/>
    </source>
</evidence>
<keyword evidence="4" id="KW-1185">Reference proteome</keyword>
<dbReference type="Proteomes" id="UP000249616">
    <property type="component" value="Chromosome"/>
</dbReference>
<protein>
    <recommendedName>
        <fullName evidence="2">Pyrroline-5-carboxylate reductase catalytic N-terminal domain-containing protein</fullName>
    </recommendedName>
</protein>
<organism evidence="3 4">
    <name type="scientific">Streptomyces cadmiisoli</name>
    <dbReference type="NCBI Taxonomy" id="2184053"/>
    <lineage>
        <taxon>Bacteria</taxon>
        <taxon>Bacillati</taxon>
        <taxon>Actinomycetota</taxon>
        <taxon>Actinomycetes</taxon>
        <taxon>Kitasatosporales</taxon>
        <taxon>Streptomycetaceae</taxon>
        <taxon>Streptomyces</taxon>
        <taxon>Streptomyces aurantiacus group</taxon>
    </lineage>
</organism>
<dbReference type="AlphaFoldDB" id="A0A2Z4J9L5"/>
<dbReference type="InterPro" id="IPR051267">
    <property type="entry name" value="STEAP_metalloreductase"/>
</dbReference>
<evidence type="ECO:0000256" key="1">
    <source>
        <dbReference type="ARBA" id="ARBA00023002"/>
    </source>
</evidence>
<evidence type="ECO:0000259" key="2">
    <source>
        <dbReference type="Pfam" id="PF03807"/>
    </source>
</evidence>
<dbReference type="SUPFAM" id="SSF51735">
    <property type="entry name" value="NAD(P)-binding Rossmann-fold domains"/>
    <property type="match status" value="1"/>
</dbReference>
<evidence type="ECO:0000313" key="4">
    <source>
        <dbReference type="Proteomes" id="UP000249616"/>
    </source>
</evidence>
<dbReference type="KEGG" id="scad:DN051_38170"/>
<dbReference type="GO" id="GO:0016491">
    <property type="term" value="F:oxidoreductase activity"/>
    <property type="evidence" value="ECO:0007669"/>
    <property type="project" value="UniProtKB-KW"/>
</dbReference>